<feature type="transmembrane region" description="Helical" evidence="4">
    <location>
        <begin position="339"/>
        <end position="360"/>
    </location>
</feature>
<dbReference type="GO" id="GO:0008270">
    <property type="term" value="F:zinc ion binding"/>
    <property type="evidence" value="ECO:0007669"/>
    <property type="project" value="InterPro"/>
</dbReference>
<dbReference type="GO" id="GO:0003677">
    <property type="term" value="F:DNA binding"/>
    <property type="evidence" value="ECO:0007669"/>
    <property type="project" value="InterPro"/>
</dbReference>
<keyword evidence="4" id="KW-1133">Transmembrane helix</keyword>
<evidence type="ECO:0000256" key="1">
    <source>
        <dbReference type="ARBA" id="ARBA00022723"/>
    </source>
</evidence>
<dbReference type="SMART" id="SM00906">
    <property type="entry name" value="Fungal_trans"/>
    <property type="match status" value="1"/>
</dbReference>
<dbReference type="Gene3D" id="4.10.240.10">
    <property type="entry name" value="Zn(2)-C6 fungal-type DNA-binding domain"/>
    <property type="match status" value="1"/>
</dbReference>
<dbReference type="EMBL" id="MIKF01000166">
    <property type="protein sequence ID" value="RTE76032.1"/>
    <property type="molecule type" value="Genomic_DNA"/>
</dbReference>
<dbReference type="Pfam" id="PF00172">
    <property type="entry name" value="Zn_clus"/>
    <property type="match status" value="1"/>
</dbReference>
<reference evidence="6 7" key="1">
    <citation type="submission" date="2017-06" db="EMBL/GenBank/DDBJ databases">
        <title>Comparative genomic analysis of Ambrosia Fusariam Clade fungi.</title>
        <authorList>
            <person name="Stajich J.E."/>
            <person name="Carrillo J."/>
            <person name="Kijimoto T."/>
            <person name="Eskalen A."/>
            <person name="O'Donnell K."/>
            <person name="Kasson M."/>
        </authorList>
    </citation>
    <scope>NUCLEOTIDE SEQUENCE [LARGE SCALE GENOMIC DNA]</scope>
    <source>
        <strain evidence="6 7">UCR1854</strain>
    </source>
</reference>
<organism evidence="6 7">
    <name type="scientific">Fusarium euwallaceae</name>
    <dbReference type="NCBI Taxonomy" id="1147111"/>
    <lineage>
        <taxon>Eukaryota</taxon>
        <taxon>Fungi</taxon>
        <taxon>Dikarya</taxon>
        <taxon>Ascomycota</taxon>
        <taxon>Pezizomycotina</taxon>
        <taxon>Sordariomycetes</taxon>
        <taxon>Hypocreomycetidae</taxon>
        <taxon>Hypocreales</taxon>
        <taxon>Nectriaceae</taxon>
        <taxon>Fusarium</taxon>
        <taxon>Fusarium solani species complex</taxon>
    </lineage>
</organism>
<name>A0A430LJX8_9HYPO</name>
<dbReference type="InterPro" id="IPR036864">
    <property type="entry name" value="Zn2-C6_fun-type_DNA-bd_sf"/>
</dbReference>
<accession>A0A430LJX8</accession>
<dbReference type="AlphaFoldDB" id="A0A430LJX8"/>
<dbReference type="Proteomes" id="UP000287124">
    <property type="component" value="Unassembled WGS sequence"/>
</dbReference>
<dbReference type="SMART" id="SM00066">
    <property type="entry name" value="GAL4"/>
    <property type="match status" value="1"/>
</dbReference>
<feature type="transmembrane region" description="Helical" evidence="4">
    <location>
        <begin position="228"/>
        <end position="244"/>
    </location>
</feature>
<keyword evidence="4" id="KW-0812">Transmembrane</keyword>
<evidence type="ECO:0000256" key="3">
    <source>
        <dbReference type="SAM" id="MobiDB-lite"/>
    </source>
</evidence>
<dbReference type="GO" id="GO:0006351">
    <property type="term" value="P:DNA-templated transcription"/>
    <property type="evidence" value="ECO:0007669"/>
    <property type="project" value="InterPro"/>
</dbReference>
<dbReference type="SUPFAM" id="SSF160935">
    <property type="entry name" value="VPA0735-like"/>
    <property type="match status" value="1"/>
</dbReference>
<dbReference type="Pfam" id="PF04082">
    <property type="entry name" value="Fungal_trans"/>
    <property type="match status" value="1"/>
</dbReference>
<feature type="region of interest" description="Disordered" evidence="3">
    <location>
        <begin position="654"/>
        <end position="697"/>
    </location>
</feature>
<dbReference type="CDD" id="cd00067">
    <property type="entry name" value="GAL4"/>
    <property type="match status" value="1"/>
</dbReference>
<comment type="caution">
    <text evidence="6">The sequence shown here is derived from an EMBL/GenBank/DDBJ whole genome shotgun (WGS) entry which is preliminary data.</text>
</comment>
<dbReference type="InterPro" id="IPR050987">
    <property type="entry name" value="AtrR-like"/>
</dbReference>
<keyword evidence="2" id="KW-0539">Nucleus</keyword>
<evidence type="ECO:0000313" key="7">
    <source>
        <dbReference type="Proteomes" id="UP000287124"/>
    </source>
</evidence>
<dbReference type="CDD" id="cd12148">
    <property type="entry name" value="fungal_TF_MHR"/>
    <property type="match status" value="1"/>
</dbReference>
<keyword evidence="7" id="KW-1185">Reference proteome</keyword>
<dbReference type="InterPro" id="IPR001138">
    <property type="entry name" value="Zn2Cys6_DnaBD"/>
</dbReference>
<dbReference type="Gene3D" id="2.60.40.1610">
    <property type="entry name" value="Domain of unknown function DUF1254"/>
    <property type="match status" value="1"/>
</dbReference>
<dbReference type="Pfam" id="PF06863">
    <property type="entry name" value="DUF1254"/>
    <property type="match status" value="1"/>
</dbReference>
<dbReference type="InterPro" id="IPR037050">
    <property type="entry name" value="DUF1254_sf"/>
</dbReference>
<feature type="region of interest" description="Disordered" evidence="3">
    <location>
        <begin position="45"/>
        <end position="122"/>
    </location>
</feature>
<proteinExistence type="predicted"/>
<dbReference type="PROSITE" id="PS50048">
    <property type="entry name" value="ZN2_CY6_FUNGAL_2"/>
    <property type="match status" value="1"/>
</dbReference>
<evidence type="ECO:0000313" key="6">
    <source>
        <dbReference type="EMBL" id="RTE76032.1"/>
    </source>
</evidence>
<evidence type="ECO:0000259" key="5">
    <source>
        <dbReference type="PROSITE" id="PS50048"/>
    </source>
</evidence>
<gene>
    <name evidence="6" type="ORF">BHE90_009518</name>
</gene>
<dbReference type="InterPro" id="IPR010679">
    <property type="entry name" value="DUF1254"/>
</dbReference>
<evidence type="ECO:0000256" key="2">
    <source>
        <dbReference type="ARBA" id="ARBA00023242"/>
    </source>
</evidence>
<dbReference type="GO" id="GO:0000981">
    <property type="term" value="F:DNA-binding transcription factor activity, RNA polymerase II-specific"/>
    <property type="evidence" value="ECO:0007669"/>
    <property type="project" value="InterPro"/>
</dbReference>
<dbReference type="PANTHER" id="PTHR46910">
    <property type="entry name" value="TRANSCRIPTION FACTOR PDR1"/>
    <property type="match status" value="1"/>
</dbReference>
<protein>
    <recommendedName>
        <fullName evidence="5">Zn(2)-C6 fungal-type domain-containing protein</fullName>
    </recommendedName>
</protein>
<feature type="compositionally biased region" description="Polar residues" evidence="3">
    <location>
        <begin position="91"/>
        <end position="107"/>
    </location>
</feature>
<evidence type="ECO:0000256" key="4">
    <source>
        <dbReference type="SAM" id="Phobius"/>
    </source>
</evidence>
<dbReference type="PANTHER" id="PTHR46910:SF8">
    <property type="entry name" value="ZN(II)2CYS6 TRANSCRIPTION FACTOR (EUROFUNG)"/>
    <property type="match status" value="1"/>
</dbReference>
<sequence length="1149" mass="127155">MEPKRIRHACGRCRRQKLRCDNQRPCPLCVRANVECTEATERTWRSNRPKSAVYRARRAAQGQPEPDDRRSPIDGQARARRHSNVVVAQGTAASTSNPPPQSVTGSPANRVEHEDTAVSPDRSASALRLVGKIFQKYHVATSRQTREIDAIPSLDSPEDGSASVQSELVPVADLIGISLPPREVVDALLDSYRDSVQWYIGVLHEPFLRERLLPIVETGLASPRQRPVLLLALIVLAIGARFISDEAQEQRCPGFPLAEVASNMVAAAERWYLPSMDFITVDIVAYSYLLATYYLWNRQTRAAFITTGTTIRAAQFIGLNQETQWGNISAVEKEARRRVWWSVFIGAGFISMSWGTPPMLSEADCNVRQPVDIEEDAAEPCPGFGSLEKREDGEFRPVTIGSYNRYKAEMYKIAITIMRQIYFTKHRGGSEELCRLISGLHQRLLAWERCMPPELRLESHTSISSEDNRDASLRRVFAIQALTLRVSYDNVQIFLFRPLIHIGGVPRSHACTRESSPSLVARAGLDQNNAPSSFIEIAQQQAWTSATRTSLVAQRPDLLRLFEFGFPAIHVGVHAFSAGVMLGLLALLGPLSARGQESKRGIARIIQIPKTTKLRSHVWSQMTDVLTDLMHVIAVEETKALIADPAGLDCRGVPTKPDLFGEPPDHYSVAAGPSQRSRSSETEEASTTEMDEGRSNERDVHGHLAAQFNNLQSAMAEPASVRQDFPESSVPGHVMPDAAYSELFDMPDFLASPQAAWPAGLVHPNGSTVHHSAVPTMKLQFFLLFQVLASVRAATSFQESSEQDCLTESCRQDALAFAFAYGYPWWPYAQLTFPIPNATTNHLYPNRDMAKPGSIGVVRPNADTLYTTLFFDLSTADLVLTVPKIPENRYWVFPFSNPYGDNLVNIGSMTNQTAGDYLIRYDPINYGVVETPNSPFIGVIYIPSAYGVSMLRVRALSSDADVAEARKIQAGFKLRERRRHSRAIAPPLDLGMFRDEEFSIEKHSIYEVALRLTAKLAPYNLPYIVGDRAWVTKTLRNAGINGGRFTIPEGTNLTTAAAAANNSVQALLNTPGILLNLGNGWTMRSPQAIGKYGSFYSMRYFLASRGYLALTSEQVLYPSYTADIVLKAGQSALVEFPSRPKILPGASGA</sequence>
<keyword evidence="1" id="KW-0479">Metal-binding</keyword>
<feature type="transmembrane region" description="Helical" evidence="4">
    <location>
        <begin position="278"/>
        <end position="296"/>
    </location>
</feature>
<dbReference type="InterPro" id="IPR007219">
    <property type="entry name" value="XnlR_reg_dom"/>
</dbReference>
<dbReference type="PROSITE" id="PS00463">
    <property type="entry name" value="ZN2_CY6_FUNGAL_1"/>
    <property type="match status" value="1"/>
</dbReference>
<dbReference type="SUPFAM" id="SSF57701">
    <property type="entry name" value="Zn2/Cys6 DNA-binding domain"/>
    <property type="match status" value="1"/>
</dbReference>
<feature type="domain" description="Zn(2)-C6 fungal-type" evidence="5">
    <location>
        <begin position="9"/>
        <end position="38"/>
    </location>
</feature>
<keyword evidence="4" id="KW-0472">Membrane</keyword>